<dbReference type="NCBIfam" id="TIGR00176">
    <property type="entry name" value="mobB"/>
    <property type="match status" value="1"/>
</dbReference>
<dbReference type="PANTHER" id="PTHR40072">
    <property type="entry name" value="MOLYBDOPTERIN-GUANINE DINUCLEOTIDE BIOSYNTHESIS ADAPTER PROTEIN-RELATED"/>
    <property type="match status" value="1"/>
</dbReference>
<dbReference type="PANTHER" id="PTHR40072:SF1">
    <property type="entry name" value="MOLYBDOPTERIN-GUANINE DINUCLEOTIDE BIOSYNTHESIS ADAPTER PROTEIN"/>
    <property type="match status" value="1"/>
</dbReference>
<name>A0A975GIG5_9BACT</name>
<organism evidence="2 3">
    <name type="scientific">Desulfonema limicola</name>
    <dbReference type="NCBI Taxonomy" id="45656"/>
    <lineage>
        <taxon>Bacteria</taxon>
        <taxon>Pseudomonadati</taxon>
        <taxon>Thermodesulfobacteriota</taxon>
        <taxon>Desulfobacteria</taxon>
        <taxon>Desulfobacterales</taxon>
        <taxon>Desulfococcaceae</taxon>
        <taxon>Desulfonema</taxon>
    </lineage>
</organism>
<reference evidence="2" key="1">
    <citation type="journal article" date="2021" name="Microb. Physiol.">
        <title>Proteogenomic Insights into the Physiology of Marine, Sulfate-Reducing, Filamentous Desulfonema limicola and Desulfonema magnum.</title>
        <authorList>
            <person name="Schnaars V."/>
            <person name="Wohlbrand L."/>
            <person name="Scheve S."/>
            <person name="Hinrichs C."/>
            <person name="Reinhardt R."/>
            <person name="Rabus R."/>
        </authorList>
    </citation>
    <scope>NUCLEOTIDE SEQUENCE</scope>
    <source>
        <strain evidence="2">5ac10</strain>
    </source>
</reference>
<dbReference type="Pfam" id="PF03205">
    <property type="entry name" value="MobB"/>
    <property type="match status" value="1"/>
</dbReference>
<evidence type="ECO:0000313" key="3">
    <source>
        <dbReference type="Proteomes" id="UP000663720"/>
    </source>
</evidence>
<evidence type="ECO:0000259" key="1">
    <source>
        <dbReference type="Pfam" id="PF03205"/>
    </source>
</evidence>
<dbReference type="InterPro" id="IPR052539">
    <property type="entry name" value="MGD_biosynthesis_adapter"/>
</dbReference>
<dbReference type="CDD" id="cd03116">
    <property type="entry name" value="MobB"/>
    <property type="match status" value="1"/>
</dbReference>
<dbReference type="AlphaFoldDB" id="A0A975GIG5"/>
<gene>
    <name evidence="2" type="primary">mobB2</name>
    <name evidence="2" type="ORF">dnl_46930</name>
</gene>
<sequence>MIPIISFVGKSGSGKTTLIEKLIPELKKRGYRIGVVKHTHHEVKMDKNGKDSTRHKEAGAEMVILASSGRISMVRDLPYDSLKSLEIYFSDLDLVITEGFKKEDKPKIEVFRLATHKTPLFNGSKDFAAIVTDADIKPEIPVFGLNDIKDIADFIESRYL</sequence>
<dbReference type="KEGG" id="dli:dnl_46930"/>
<dbReference type="Proteomes" id="UP000663720">
    <property type="component" value="Chromosome"/>
</dbReference>
<dbReference type="InterPro" id="IPR004435">
    <property type="entry name" value="MobB_dom"/>
</dbReference>
<dbReference type="SUPFAM" id="SSF52540">
    <property type="entry name" value="P-loop containing nucleoside triphosphate hydrolases"/>
    <property type="match status" value="1"/>
</dbReference>
<protein>
    <submittedName>
        <fullName evidence="2">Molybdopterin-guanine dinucleotide biosynthesis adapter protein</fullName>
    </submittedName>
</protein>
<dbReference type="Gene3D" id="3.40.50.300">
    <property type="entry name" value="P-loop containing nucleotide triphosphate hydrolases"/>
    <property type="match status" value="1"/>
</dbReference>
<proteinExistence type="predicted"/>
<dbReference type="GO" id="GO:0006777">
    <property type="term" value="P:Mo-molybdopterin cofactor biosynthetic process"/>
    <property type="evidence" value="ECO:0007669"/>
    <property type="project" value="InterPro"/>
</dbReference>
<dbReference type="EMBL" id="CP061799">
    <property type="protein sequence ID" value="QTA82319.1"/>
    <property type="molecule type" value="Genomic_DNA"/>
</dbReference>
<keyword evidence="3" id="KW-1185">Reference proteome</keyword>
<dbReference type="RefSeq" id="WP_207688263.1">
    <property type="nucleotide sequence ID" value="NZ_CP061799.1"/>
</dbReference>
<feature type="domain" description="Molybdopterin-guanine dinucleotide biosynthesis protein B (MobB)" evidence="1">
    <location>
        <begin position="4"/>
        <end position="133"/>
    </location>
</feature>
<dbReference type="GO" id="GO:0005525">
    <property type="term" value="F:GTP binding"/>
    <property type="evidence" value="ECO:0007669"/>
    <property type="project" value="InterPro"/>
</dbReference>
<accession>A0A975GIG5</accession>
<dbReference type="InterPro" id="IPR027417">
    <property type="entry name" value="P-loop_NTPase"/>
</dbReference>
<evidence type="ECO:0000313" key="2">
    <source>
        <dbReference type="EMBL" id="QTA82319.1"/>
    </source>
</evidence>